<dbReference type="EMBL" id="JH126403">
    <property type="protein sequence ID" value="EGX90201.1"/>
    <property type="molecule type" value="Genomic_DNA"/>
</dbReference>
<dbReference type="InterPro" id="IPR036259">
    <property type="entry name" value="MFS_trans_sf"/>
</dbReference>
<reference evidence="7 8" key="1">
    <citation type="journal article" date="2011" name="Genome Biol.">
        <title>Genome sequence of the insect pathogenic fungus Cordyceps militaris, a valued traditional Chinese medicine.</title>
        <authorList>
            <person name="Zheng P."/>
            <person name="Xia Y."/>
            <person name="Xiao G."/>
            <person name="Xiong C."/>
            <person name="Hu X."/>
            <person name="Zhang S."/>
            <person name="Zheng H."/>
            <person name="Huang Y."/>
            <person name="Zhou Y."/>
            <person name="Wang S."/>
            <person name="Zhao G.P."/>
            <person name="Liu X."/>
            <person name="St Leger R.J."/>
            <person name="Wang C."/>
        </authorList>
    </citation>
    <scope>NUCLEOTIDE SEQUENCE [LARGE SCALE GENOMIC DNA]</scope>
    <source>
        <strain evidence="7 8">CM01</strain>
    </source>
</reference>
<evidence type="ECO:0000256" key="3">
    <source>
        <dbReference type="ARBA" id="ARBA00022989"/>
    </source>
</evidence>
<feature type="transmembrane region" description="Helical" evidence="5">
    <location>
        <begin position="408"/>
        <end position="428"/>
    </location>
</feature>
<feature type="transmembrane region" description="Helical" evidence="5">
    <location>
        <begin position="302"/>
        <end position="321"/>
    </location>
</feature>
<dbReference type="InterPro" id="IPR011701">
    <property type="entry name" value="MFS"/>
</dbReference>
<feature type="transmembrane region" description="Helical" evidence="5">
    <location>
        <begin position="106"/>
        <end position="125"/>
    </location>
</feature>
<evidence type="ECO:0000256" key="4">
    <source>
        <dbReference type="ARBA" id="ARBA00023136"/>
    </source>
</evidence>
<feature type="transmembrane region" description="Helical" evidence="5">
    <location>
        <begin position="224"/>
        <end position="245"/>
    </location>
</feature>
<sequence>MRPFDARSRSGWGPGPSPGLREVADCLKIAVKFYADCRVFISRPMVPEIGEETPLLGKKHETTRQLSRTTAVFVVLLLGELLSHAETTLMFTTSALIASEFAHLEAAGWLVTAYTLGVCAAQPLYGQCSDLFGRKAVLLCAYGLAAAGCVVCGAGPGLWTVVAGRAVSGLGGAGLMIISSIIITDAAPKNRIAQYRAYVNMASTLGRGLGGPLGGYVLDRAHWRWLFFGRVPLLGLLAVLMAALFDERTFMGGAALRRPPALGRDGTWGQRLGEIDYVGAGLLCASITAANLLINGQTGGPLPQALLLALLGLALPAFVYFEMYGARKPLIDLRILARRNVAVSYAIVLLQVMAQVTMMFSVPVYFQVTRNASASRSGLCLVPAIAGNAAGALLTGRYIRKRRRFRPVLFAAGPMACLSYVLVLLWWNGGSGEAAWEALCTVPGGAATGMATSAAFVSMTAFLRPKHMATATGIFFLVNSMGSSLGVSVGNLVTQSLFGKYLRARLRGEDSLEVIRRVSSDIRTIADIPDGIRATIVEAFVDALKGTFVLGFIVSLLPFLLATMVEDADL</sequence>
<dbReference type="GeneID" id="18168634"/>
<dbReference type="Gene3D" id="1.20.1720.10">
    <property type="entry name" value="Multidrug resistance protein D"/>
    <property type="match status" value="1"/>
</dbReference>
<feature type="transmembrane region" description="Helical" evidence="5">
    <location>
        <begin position="374"/>
        <end position="396"/>
    </location>
</feature>
<evidence type="ECO:0000259" key="6">
    <source>
        <dbReference type="PROSITE" id="PS50850"/>
    </source>
</evidence>
<dbReference type="InterPro" id="IPR020846">
    <property type="entry name" value="MFS_dom"/>
</dbReference>
<protein>
    <submittedName>
        <fullName evidence="7">Multidrug resistance protein fnx1, putative</fullName>
    </submittedName>
</protein>
<dbReference type="SUPFAM" id="SSF103473">
    <property type="entry name" value="MFS general substrate transporter"/>
    <property type="match status" value="1"/>
</dbReference>
<dbReference type="PANTHER" id="PTHR23501">
    <property type="entry name" value="MAJOR FACILITATOR SUPERFAMILY"/>
    <property type="match status" value="1"/>
</dbReference>
<evidence type="ECO:0000256" key="1">
    <source>
        <dbReference type="ARBA" id="ARBA00004141"/>
    </source>
</evidence>
<keyword evidence="8" id="KW-1185">Reference proteome</keyword>
<proteinExistence type="predicted"/>
<feature type="domain" description="Major facilitator superfamily (MFS) profile" evidence="6">
    <location>
        <begin position="72"/>
        <end position="570"/>
    </location>
</feature>
<accession>G3JN19</accession>
<dbReference type="PROSITE" id="PS50850">
    <property type="entry name" value="MFS"/>
    <property type="match status" value="1"/>
</dbReference>
<feature type="transmembrane region" description="Helical" evidence="5">
    <location>
        <begin position="547"/>
        <end position="565"/>
    </location>
</feature>
<gene>
    <name evidence="7" type="ORF">CCM_06620</name>
</gene>
<evidence type="ECO:0000256" key="2">
    <source>
        <dbReference type="ARBA" id="ARBA00022692"/>
    </source>
</evidence>
<comment type="subcellular location">
    <subcellularLocation>
        <location evidence="1">Membrane</location>
        <topology evidence="1">Multi-pass membrane protein</topology>
    </subcellularLocation>
</comment>
<dbReference type="OMA" id="ADTNYIA"/>
<dbReference type="RefSeq" id="XP_006671824.1">
    <property type="nucleotide sequence ID" value="XM_006671761.1"/>
</dbReference>
<keyword evidence="3 5" id="KW-1133">Transmembrane helix</keyword>
<dbReference type="AlphaFoldDB" id="G3JN19"/>
<dbReference type="GO" id="GO:0000329">
    <property type="term" value="C:fungal-type vacuole membrane"/>
    <property type="evidence" value="ECO:0007669"/>
    <property type="project" value="TreeGrafter"/>
</dbReference>
<feature type="transmembrane region" description="Helical" evidence="5">
    <location>
        <begin position="165"/>
        <end position="186"/>
    </location>
</feature>
<dbReference type="VEuPathDB" id="FungiDB:CCM_06620"/>
<dbReference type="InParanoid" id="G3JN19"/>
<dbReference type="Gene3D" id="1.20.1250.20">
    <property type="entry name" value="MFS general substrate transporter like domains"/>
    <property type="match status" value="1"/>
</dbReference>
<dbReference type="GO" id="GO:0015174">
    <property type="term" value="F:basic amino acid transmembrane transporter activity"/>
    <property type="evidence" value="ECO:0007669"/>
    <property type="project" value="TreeGrafter"/>
</dbReference>
<feature type="transmembrane region" description="Helical" evidence="5">
    <location>
        <begin position="342"/>
        <end position="368"/>
    </location>
</feature>
<dbReference type="eggNOG" id="KOG0254">
    <property type="taxonomic scope" value="Eukaryota"/>
</dbReference>
<name>G3JN19_CORMM</name>
<feature type="transmembrane region" description="Helical" evidence="5">
    <location>
        <begin position="469"/>
        <end position="493"/>
    </location>
</feature>
<dbReference type="OrthoDB" id="6770063at2759"/>
<feature type="transmembrane region" description="Helical" evidence="5">
    <location>
        <begin position="137"/>
        <end position="159"/>
    </location>
</feature>
<evidence type="ECO:0000313" key="7">
    <source>
        <dbReference type="EMBL" id="EGX90201.1"/>
    </source>
</evidence>
<organism evidence="7 8">
    <name type="scientific">Cordyceps militaris (strain CM01)</name>
    <name type="common">Caterpillar fungus</name>
    <dbReference type="NCBI Taxonomy" id="983644"/>
    <lineage>
        <taxon>Eukaryota</taxon>
        <taxon>Fungi</taxon>
        <taxon>Dikarya</taxon>
        <taxon>Ascomycota</taxon>
        <taxon>Pezizomycotina</taxon>
        <taxon>Sordariomycetes</taxon>
        <taxon>Hypocreomycetidae</taxon>
        <taxon>Hypocreales</taxon>
        <taxon>Cordycipitaceae</taxon>
        <taxon>Cordyceps</taxon>
    </lineage>
</organism>
<keyword evidence="4 5" id="KW-0472">Membrane</keyword>
<dbReference type="KEGG" id="cmt:CCM_06620"/>
<dbReference type="Proteomes" id="UP000001610">
    <property type="component" value="Unassembled WGS sequence"/>
</dbReference>
<dbReference type="PANTHER" id="PTHR23501:SF33">
    <property type="entry name" value="MAJOR FACILITATOR SUPERFAMILY (MFS) PROFILE DOMAIN-CONTAINING PROTEIN"/>
    <property type="match status" value="1"/>
</dbReference>
<feature type="transmembrane region" description="Helical" evidence="5">
    <location>
        <begin position="66"/>
        <end position="86"/>
    </location>
</feature>
<evidence type="ECO:0000313" key="8">
    <source>
        <dbReference type="Proteomes" id="UP000001610"/>
    </source>
</evidence>
<keyword evidence="2 5" id="KW-0812">Transmembrane</keyword>
<dbReference type="Pfam" id="PF07690">
    <property type="entry name" value="MFS_1"/>
    <property type="match status" value="1"/>
</dbReference>
<evidence type="ECO:0000256" key="5">
    <source>
        <dbReference type="SAM" id="Phobius"/>
    </source>
</evidence>
<dbReference type="HOGENOM" id="CLU_000960_22_3_1"/>